<evidence type="ECO:0000256" key="4">
    <source>
        <dbReference type="PROSITE-ProRule" id="PRU01331"/>
    </source>
</evidence>
<evidence type="ECO:0000256" key="2">
    <source>
        <dbReference type="ARBA" id="ARBA00022598"/>
    </source>
</evidence>
<dbReference type="PROSITE" id="PS00181">
    <property type="entry name" value="GLNA_ATP"/>
    <property type="match status" value="1"/>
</dbReference>
<dbReference type="AlphaFoldDB" id="A0AA43QMZ5"/>
<reference evidence="7" key="1">
    <citation type="journal article" date="2023" name="Genome Biol. Evol.">
        <title>First Whole Genome Sequence and Flow Cytometry Genome Size Data for the Lichen-Forming Fungus Ramalina farinacea (Ascomycota).</title>
        <authorList>
            <person name="Llewellyn T."/>
            <person name="Mian S."/>
            <person name="Hill R."/>
            <person name="Leitch I.J."/>
            <person name="Gaya E."/>
        </authorList>
    </citation>
    <scope>NUCLEOTIDE SEQUENCE</scope>
    <source>
        <strain evidence="7">LIQ254RAFAR</strain>
    </source>
</reference>
<dbReference type="SUPFAM" id="SSF55931">
    <property type="entry name" value="Glutamine synthetase/guanido kinase"/>
    <property type="match status" value="1"/>
</dbReference>
<evidence type="ECO:0000313" key="8">
    <source>
        <dbReference type="Proteomes" id="UP001161017"/>
    </source>
</evidence>
<comment type="caution">
    <text evidence="7">The sequence shown here is derived from an EMBL/GenBank/DDBJ whole genome shotgun (WGS) entry which is preliminary data.</text>
</comment>
<evidence type="ECO:0000256" key="3">
    <source>
        <dbReference type="ARBA" id="ARBA00022842"/>
    </source>
</evidence>
<organism evidence="7 8">
    <name type="scientific">Ramalina farinacea</name>
    <dbReference type="NCBI Taxonomy" id="258253"/>
    <lineage>
        <taxon>Eukaryota</taxon>
        <taxon>Fungi</taxon>
        <taxon>Dikarya</taxon>
        <taxon>Ascomycota</taxon>
        <taxon>Pezizomycotina</taxon>
        <taxon>Lecanoromycetes</taxon>
        <taxon>OSLEUM clade</taxon>
        <taxon>Lecanoromycetidae</taxon>
        <taxon>Lecanorales</taxon>
        <taxon>Lecanorineae</taxon>
        <taxon>Ramalinaceae</taxon>
        <taxon>Ramalina</taxon>
    </lineage>
</organism>
<dbReference type="PANTHER" id="PTHR43785">
    <property type="entry name" value="GAMMA-GLUTAMYLPUTRESCINE SYNTHETASE"/>
    <property type="match status" value="1"/>
</dbReference>
<evidence type="ECO:0000313" key="7">
    <source>
        <dbReference type="EMBL" id="MDI1489445.1"/>
    </source>
</evidence>
<evidence type="ECO:0000256" key="1">
    <source>
        <dbReference type="ARBA" id="ARBA00001946"/>
    </source>
</evidence>
<dbReference type="InterPro" id="IPR027303">
    <property type="entry name" value="Gln_synth_gly_rich_site"/>
</dbReference>
<dbReference type="Pfam" id="PF00120">
    <property type="entry name" value="Gln-synt_C"/>
    <property type="match status" value="1"/>
</dbReference>
<keyword evidence="3" id="KW-0460">Magnesium</keyword>
<dbReference type="Pfam" id="PF04909">
    <property type="entry name" value="Amidohydro_2"/>
    <property type="match status" value="1"/>
</dbReference>
<dbReference type="PROSITE" id="PS51987">
    <property type="entry name" value="GS_CATALYTIC"/>
    <property type="match status" value="1"/>
</dbReference>
<proteinExistence type="inferred from homology"/>
<dbReference type="SMART" id="SM01230">
    <property type="entry name" value="Gln-synt_C"/>
    <property type="match status" value="1"/>
</dbReference>
<gene>
    <name evidence="7" type="ORF">OHK93_008723</name>
</gene>
<dbReference type="Gene3D" id="3.20.20.140">
    <property type="entry name" value="Metal-dependent hydrolases"/>
    <property type="match status" value="1"/>
</dbReference>
<comment type="cofactor">
    <cofactor evidence="1">
        <name>Mg(2+)</name>
        <dbReference type="ChEBI" id="CHEBI:18420"/>
    </cofactor>
</comment>
<keyword evidence="8" id="KW-1185">Reference proteome</keyword>
<dbReference type="InterPro" id="IPR014746">
    <property type="entry name" value="Gln_synth/guanido_kin_cat_dom"/>
</dbReference>
<comment type="similarity">
    <text evidence="4 5">Belongs to the glutamine synthetase family.</text>
</comment>
<dbReference type="Gene3D" id="3.30.590.10">
    <property type="entry name" value="Glutamine synthetase/guanido kinase, catalytic domain"/>
    <property type="match status" value="1"/>
</dbReference>
<protein>
    <recommendedName>
        <fullName evidence="6">GS catalytic domain-containing protein</fullName>
    </recommendedName>
</protein>
<evidence type="ECO:0000256" key="5">
    <source>
        <dbReference type="RuleBase" id="RU000384"/>
    </source>
</evidence>
<dbReference type="PANTHER" id="PTHR43785:SF2">
    <property type="entry name" value="TYPE-1 GLUTAMINE SYNTHETASE 1"/>
    <property type="match status" value="1"/>
</dbReference>
<dbReference type="EMBL" id="JAPUFD010000009">
    <property type="protein sequence ID" value="MDI1489445.1"/>
    <property type="molecule type" value="Genomic_DNA"/>
</dbReference>
<dbReference type="GO" id="GO:0016787">
    <property type="term" value="F:hydrolase activity"/>
    <property type="evidence" value="ECO:0007669"/>
    <property type="project" value="InterPro"/>
</dbReference>
<dbReference type="InterPro" id="IPR032466">
    <property type="entry name" value="Metal_Hydrolase"/>
</dbReference>
<dbReference type="SUPFAM" id="SSF51556">
    <property type="entry name" value="Metallo-dependent hydrolases"/>
    <property type="match status" value="2"/>
</dbReference>
<dbReference type="GO" id="GO:0004356">
    <property type="term" value="F:glutamine synthetase activity"/>
    <property type="evidence" value="ECO:0007669"/>
    <property type="project" value="InterPro"/>
</dbReference>
<name>A0AA43QMZ5_9LECA</name>
<dbReference type="Proteomes" id="UP001161017">
    <property type="component" value="Unassembled WGS sequence"/>
</dbReference>
<dbReference type="InterPro" id="IPR006680">
    <property type="entry name" value="Amidohydro-rel"/>
</dbReference>
<feature type="domain" description="GS catalytic" evidence="6">
    <location>
        <begin position="559"/>
        <end position="884"/>
    </location>
</feature>
<accession>A0AA43QMZ5</accession>
<sequence length="884" mass="99372">METLREIIYSTPIIDHHAHNLLTPSHIGKNNLLSITSEASGPALEHSESTLAHIRAVRQLSKILNCDSTWPAVQKAIEARREEPDDAWTKRCFSGIETALIDDGLDPEGIHPYQWHDRLTRSPCKRIVRIEREAETVIDTLLQSYRKQQKSAGEFQHAVYTSYMEVIGAAIKDPNVAGFKSVICYRSGLALPFAKPQWVDKLKLIYTDEGVTSFSRLEDAELGPLFVQVAASLITEAKSHKPMQFHTGLGDNDINLDLSNPAHLQPFIETYPELNIVLLHASYPFTTQAGYLASVYKNTYLDIGEVFPFLREKNSPLLVIWSEDEEESKLAKYSDQGVSQDGQERVIREALDLCPSEKLLWSTDGHWFPETYLLAIEQVREGLDNVLSEYVARSAIKLDSAKRIVRDLLFNTANTLYKLDLELSPLSLRLLGDSPVSPAMIKHDAWSSNLQLLENFIQKNQSVKFLRLQWLDYTATPRTRVLPLKQALKMLRAQKCLRLIQATLGMLQTDELCPGSLPAGNFALYPDFKGLRLGSRTGYATVQCEFREEESLEEIDLDPRTLLRRQVEKGKANGLEFLTGFEIEVVFMSQTVVEGQTRFGLSQTHTGGHAWSTSRPLHDNHILDLLESIASRFETAGIELDQFHAESAPGQFEIILGPLPPLEAVDTLIAAREIISSEASNVGLRATLFPKPFPQTAGTGAHIHLSVTPEDKWQNFYAGVLKNLQSMSALLYSNDASYDRVADGVWAGSTWIAWGIQNRECPVRQVESSHFEIKCNDGLSNPYLVLAAIIGTGLQGVLNETPLTMKPCLVDPSQLSDEERKDHGIRENFPTDIRSALSHLRDRDLPTVLGEKVLKHYTTVKQHEHKLLSGMGEEARRHWLIERY</sequence>
<evidence type="ECO:0000259" key="6">
    <source>
        <dbReference type="PROSITE" id="PS51987"/>
    </source>
</evidence>
<dbReference type="InterPro" id="IPR008146">
    <property type="entry name" value="Gln_synth_cat_dom"/>
</dbReference>
<keyword evidence="2" id="KW-0436">Ligase</keyword>